<evidence type="ECO:0000313" key="5">
    <source>
        <dbReference type="Proteomes" id="UP001187221"/>
    </source>
</evidence>
<evidence type="ECO:0000256" key="1">
    <source>
        <dbReference type="ARBA" id="ARBA00022679"/>
    </source>
</evidence>
<evidence type="ECO:0000256" key="2">
    <source>
        <dbReference type="ARBA" id="ARBA00023315"/>
    </source>
</evidence>
<keyword evidence="2" id="KW-0012">Acyltransferase</keyword>
<dbReference type="RefSeq" id="WP_317975902.1">
    <property type="nucleotide sequence ID" value="NZ_BTFW01000001.1"/>
</dbReference>
<dbReference type="Gene3D" id="3.40.630.30">
    <property type="match status" value="1"/>
</dbReference>
<feature type="domain" description="N-acetyltransferase" evidence="3">
    <location>
        <begin position="60"/>
        <end position="205"/>
    </location>
</feature>
<dbReference type="Pfam" id="PF00583">
    <property type="entry name" value="Acetyltransf_1"/>
    <property type="match status" value="1"/>
</dbReference>
<organism evidence="4 5">
    <name type="scientific">Novosphingobium pituita</name>
    <dbReference type="NCBI Taxonomy" id="3056842"/>
    <lineage>
        <taxon>Bacteria</taxon>
        <taxon>Pseudomonadati</taxon>
        <taxon>Pseudomonadota</taxon>
        <taxon>Alphaproteobacteria</taxon>
        <taxon>Sphingomonadales</taxon>
        <taxon>Sphingomonadaceae</taxon>
        <taxon>Novosphingobium</taxon>
    </lineage>
</organism>
<keyword evidence="5" id="KW-1185">Reference proteome</keyword>
<dbReference type="EMBL" id="BTFW01000001">
    <property type="protein sequence ID" value="GMM62302.1"/>
    <property type="molecule type" value="Genomic_DNA"/>
</dbReference>
<dbReference type="InterPro" id="IPR016181">
    <property type="entry name" value="Acyl_CoA_acyltransferase"/>
</dbReference>
<proteinExistence type="predicted"/>
<dbReference type="Proteomes" id="UP001187221">
    <property type="component" value="Unassembled WGS sequence"/>
</dbReference>
<evidence type="ECO:0000313" key="4">
    <source>
        <dbReference type="EMBL" id="GMM62302.1"/>
    </source>
</evidence>
<dbReference type="PROSITE" id="PS51186">
    <property type="entry name" value="GNAT"/>
    <property type="match status" value="1"/>
</dbReference>
<dbReference type="SUPFAM" id="SSF55729">
    <property type="entry name" value="Acyl-CoA N-acyltransferases (Nat)"/>
    <property type="match status" value="1"/>
</dbReference>
<sequence length="219" mass="23950">MAIAENGARLAPGFHALAAGDLAAVVTALEMREAPASLRRLVPEQDVPLQLVRWKAPDLAKYRLLFRRVGARWLWWSRLALDDAALGAIIHDPQVHVFAVADRAGVEVGMLELDFRKAGEAEIAFFGLIPGATGKGFGKWLMRRALQMAWGDKDVTRVWVHTCTLDGPQALPFYMGQGFVPYARFVEVFPDPRGANARGERLLGEEAPQVPLLEAGAAA</sequence>
<dbReference type="PANTHER" id="PTHR43800:SF1">
    <property type="entry name" value="PEPTIDYL-LYSINE N-ACETYLTRANSFERASE YJAB"/>
    <property type="match status" value="1"/>
</dbReference>
<evidence type="ECO:0000259" key="3">
    <source>
        <dbReference type="PROSITE" id="PS51186"/>
    </source>
</evidence>
<gene>
    <name evidence="4" type="ORF">NUTIK01_30790</name>
</gene>
<dbReference type="CDD" id="cd04301">
    <property type="entry name" value="NAT_SF"/>
    <property type="match status" value="1"/>
</dbReference>
<accession>A0ABQ6PBJ0</accession>
<keyword evidence="1" id="KW-0808">Transferase</keyword>
<dbReference type="PANTHER" id="PTHR43800">
    <property type="entry name" value="PEPTIDYL-LYSINE N-ACETYLTRANSFERASE YJAB"/>
    <property type="match status" value="1"/>
</dbReference>
<dbReference type="InterPro" id="IPR000182">
    <property type="entry name" value="GNAT_dom"/>
</dbReference>
<comment type="caution">
    <text evidence="4">The sequence shown here is derived from an EMBL/GenBank/DDBJ whole genome shotgun (WGS) entry which is preliminary data.</text>
</comment>
<reference evidence="4 5" key="1">
    <citation type="submission" date="2023-06" db="EMBL/GenBank/DDBJ databases">
        <title>Draft genome sequence of Novosphingobium sp. strain IK01.</title>
        <authorList>
            <person name="Hatamoto M."/>
            <person name="Ikarashi T."/>
            <person name="Yamaguchi T."/>
        </authorList>
    </citation>
    <scope>NUCLEOTIDE SEQUENCE [LARGE SCALE GENOMIC DNA]</scope>
    <source>
        <strain evidence="4 5">IK01</strain>
    </source>
</reference>
<protein>
    <submittedName>
        <fullName evidence="4">GNAT family N-acetyltransferase</fullName>
    </submittedName>
</protein>
<name>A0ABQ6PBJ0_9SPHN</name>